<dbReference type="AlphaFoldDB" id="A0A5B9W0D5"/>
<reference evidence="5 6" key="1">
    <citation type="submission" date="2019-08" db="EMBL/GenBank/DDBJ databases">
        <title>Deep-cultivation of Planctomycetes and their phenomic and genomic characterization uncovers novel biology.</title>
        <authorList>
            <person name="Wiegand S."/>
            <person name="Jogler M."/>
            <person name="Boedeker C."/>
            <person name="Pinto D."/>
            <person name="Vollmers J."/>
            <person name="Rivas-Marin E."/>
            <person name="Kohn T."/>
            <person name="Peeters S.H."/>
            <person name="Heuer A."/>
            <person name="Rast P."/>
            <person name="Oberbeckmann S."/>
            <person name="Bunk B."/>
            <person name="Jeske O."/>
            <person name="Meyerdierks A."/>
            <person name="Storesund J.E."/>
            <person name="Kallscheuer N."/>
            <person name="Luecker S."/>
            <person name="Lage O.M."/>
            <person name="Pohl T."/>
            <person name="Merkel B.J."/>
            <person name="Hornburger P."/>
            <person name="Mueller R.-W."/>
            <person name="Bruemmer F."/>
            <person name="Labrenz M."/>
            <person name="Spormann A.M."/>
            <person name="Op den Camp H."/>
            <person name="Overmann J."/>
            <person name="Amann R."/>
            <person name="Jetten M.S.M."/>
            <person name="Mascher T."/>
            <person name="Medema M.H."/>
            <person name="Devos D.P."/>
            <person name="Kaster A.-K."/>
            <person name="Ovreas L."/>
            <person name="Rohde M."/>
            <person name="Galperin M.Y."/>
            <person name="Jogler C."/>
        </authorList>
    </citation>
    <scope>NUCLEOTIDE SEQUENCE [LARGE SCALE GENOMIC DNA]</scope>
    <source>
        <strain evidence="5 6">OJF2</strain>
    </source>
</reference>
<dbReference type="PROSITE" id="PS52004">
    <property type="entry name" value="KS3_2"/>
    <property type="match status" value="1"/>
</dbReference>
<protein>
    <submittedName>
        <fullName evidence="5">3-oxoacyl-[acyl-carrier-protein] synthase 2</fullName>
        <ecNumber evidence="5">2.3.1.179</ecNumber>
    </submittedName>
</protein>
<dbReference type="OrthoDB" id="292158at2"/>
<dbReference type="InterPro" id="IPR014031">
    <property type="entry name" value="Ketoacyl_synth_C"/>
</dbReference>
<dbReference type="InterPro" id="IPR016039">
    <property type="entry name" value="Thiolase-like"/>
</dbReference>
<dbReference type="InterPro" id="IPR000794">
    <property type="entry name" value="Beta-ketoacyl_synthase"/>
</dbReference>
<comment type="similarity">
    <text evidence="1 3">Belongs to the thiolase-like superfamily. Beta-ketoacyl-ACP synthases family.</text>
</comment>
<gene>
    <name evidence="5" type="primary">fabF_3</name>
    <name evidence="5" type="ORF">OJF2_25160</name>
</gene>
<dbReference type="Proteomes" id="UP000324233">
    <property type="component" value="Chromosome"/>
</dbReference>
<dbReference type="Pfam" id="PF02801">
    <property type="entry name" value="Ketoacyl-synt_C"/>
    <property type="match status" value="1"/>
</dbReference>
<proteinExistence type="inferred from homology"/>
<evidence type="ECO:0000313" key="6">
    <source>
        <dbReference type="Proteomes" id="UP000324233"/>
    </source>
</evidence>
<dbReference type="Gene3D" id="3.40.47.10">
    <property type="match status" value="2"/>
</dbReference>
<sequence length="442" mass="46104">MLGSERRVVITGLGLITPLGDSPDHIWASIEAGKGAVGPLEAFPVEGLPSRNAAEIRHFDFLKTPALAKARFFKELRKSRKYMARDIQLCVAAAQLAMVDAKLDQGGVDPTRIGIDLGAGLISTELDELAPAIAHATTPSGGFDYGAWGRESIGIIEPYWLLKYLPNMLACHISILMDCQGPSNTITEADASANLAIAEAARIIARGKADVMVTGAADSKIHPLSFIRMSMQNTLSRWEGEPAGACRPFDSHREGTVPGEGAGIVILEEYEHAVARGATIHGEVLGGGSGCDAMPSGGLDPEGNGTAVAIRAAIRDARLTPKDIGHINAHGIGSKVGDLAEARAFHRVFGDDLPPVTSLKGHVGTMASGCGSVELAVSLAGLSRGLIPPTLNCDDPDAACGLDIVRSGPRPTSNRIFVNTNITANGQAAALVIRGIPRESGA</sequence>
<accession>A0A5B9W0D5</accession>
<keyword evidence="6" id="KW-1185">Reference proteome</keyword>
<evidence type="ECO:0000256" key="3">
    <source>
        <dbReference type="RuleBase" id="RU003694"/>
    </source>
</evidence>
<keyword evidence="5" id="KW-0012">Acyltransferase</keyword>
<dbReference type="GO" id="GO:0004315">
    <property type="term" value="F:3-oxoacyl-[acyl-carrier-protein] synthase activity"/>
    <property type="evidence" value="ECO:0007669"/>
    <property type="project" value="UniProtKB-EC"/>
</dbReference>
<dbReference type="GO" id="GO:0005829">
    <property type="term" value="C:cytosol"/>
    <property type="evidence" value="ECO:0007669"/>
    <property type="project" value="TreeGrafter"/>
</dbReference>
<name>A0A5B9W0D5_9BACT</name>
<dbReference type="Pfam" id="PF00109">
    <property type="entry name" value="ketoacyl-synt"/>
    <property type="match status" value="1"/>
</dbReference>
<dbReference type="KEGG" id="agv:OJF2_25160"/>
<keyword evidence="2 3" id="KW-0808">Transferase</keyword>
<dbReference type="EC" id="2.3.1.179" evidence="5"/>
<dbReference type="PANTHER" id="PTHR11712:SF336">
    <property type="entry name" value="3-OXOACYL-[ACYL-CARRIER-PROTEIN] SYNTHASE, MITOCHONDRIAL"/>
    <property type="match status" value="1"/>
</dbReference>
<dbReference type="InterPro" id="IPR020841">
    <property type="entry name" value="PKS_Beta-ketoAc_synthase_dom"/>
</dbReference>
<dbReference type="SMART" id="SM00825">
    <property type="entry name" value="PKS_KS"/>
    <property type="match status" value="1"/>
</dbReference>
<dbReference type="RefSeq" id="WP_148593972.1">
    <property type="nucleotide sequence ID" value="NZ_CP042997.1"/>
</dbReference>
<dbReference type="GO" id="GO:0006633">
    <property type="term" value="P:fatty acid biosynthetic process"/>
    <property type="evidence" value="ECO:0007669"/>
    <property type="project" value="TreeGrafter"/>
</dbReference>
<dbReference type="CDD" id="cd00834">
    <property type="entry name" value="KAS_I_II"/>
    <property type="match status" value="1"/>
</dbReference>
<evidence type="ECO:0000256" key="1">
    <source>
        <dbReference type="ARBA" id="ARBA00008467"/>
    </source>
</evidence>
<evidence type="ECO:0000313" key="5">
    <source>
        <dbReference type="EMBL" id="QEH33983.1"/>
    </source>
</evidence>
<evidence type="ECO:0000259" key="4">
    <source>
        <dbReference type="PROSITE" id="PS52004"/>
    </source>
</evidence>
<organism evidence="5 6">
    <name type="scientific">Aquisphaera giovannonii</name>
    <dbReference type="NCBI Taxonomy" id="406548"/>
    <lineage>
        <taxon>Bacteria</taxon>
        <taxon>Pseudomonadati</taxon>
        <taxon>Planctomycetota</taxon>
        <taxon>Planctomycetia</taxon>
        <taxon>Isosphaerales</taxon>
        <taxon>Isosphaeraceae</taxon>
        <taxon>Aquisphaera</taxon>
    </lineage>
</organism>
<dbReference type="SUPFAM" id="SSF53901">
    <property type="entry name" value="Thiolase-like"/>
    <property type="match status" value="2"/>
</dbReference>
<evidence type="ECO:0000256" key="2">
    <source>
        <dbReference type="ARBA" id="ARBA00022679"/>
    </source>
</evidence>
<dbReference type="PANTHER" id="PTHR11712">
    <property type="entry name" value="POLYKETIDE SYNTHASE-RELATED"/>
    <property type="match status" value="1"/>
</dbReference>
<feature type="domain" description="Ketosynthase family 3 (KS3)" evidence="4">
    <location>
        <begin position="5"/>
        <end position="435"/>
    </location>
</feature>
<dbReference type="InterPro" id="IPR014030">
    <property type="entry name" value="Ketoacyl_synth_N"/>
</dbReference>
<dbReference type="EMBL" id="CP042997">
    <property type="protein sequence ID" value="QEH33983.1"/>
    <property type="molecule type" value="Genomic_DNA"/>
</dbReference>